<name>A0A1A6AHN9_9TREE</name>
<sequence length="358" mass="40269">MSGSANESEFATQSSALGVGGHDIESEFGAAVARHTETLCQQIAETCLGTNEKDWHRNSISVLNRSPDKRFDIHQITECLKESASEIARPFMDTIASDIRTHGNENKSEGNQHLTQHHLEDMRGLETTAIFHVYGQLVMNAYIPRPAECQYVNSQEAGSAVDERSSQKRHRTAMTSTPRFPEGPILSFLYEVERAEIPRLAKELGETLATKVISGHDCRWVRRPSARPKDMSDTQWASRCEADRQEFQRIYRGIDWDLLKEDIDLQAELASKVGSVLSNAIGQRRNTGKSGFKSIDQIFAQVELDPWAVTSNGPHEALSSKWAKASLWDRYRVLGDEEDKTICLIHEIVDVNQYLPAQ</sequence>
<protein>
    <submittedName>
        <fullName evidence="2">Uncharacterized protein</fullName>
    </submittedName>
</protein>
<dbReference type="EMBL" id="KI894027">
    <property type="protein sequence ID" value="OBR89587.1"/>
    <property type="molecule type" value="Genomic_DNA"/>
</dbReference>
<dbReference type="KEGG" id="kdj:28965115"/>
<evidence type="ECO:0000313" key="4">
    <source>
        <dbReference type="Proteomes" id="UP000078595"/>
    </source>
</evidence>
<evidence type="ECO:0000313" key="2">
    <source>
        <dbReference type="EMBL" id="OBR89587.1"/>
    </source>
</evidence>
<dbReference type="VEuPathDB" id="FungiDB:I303_01416"/>
<dbReference type="EMBL" id="CP144530">
    <property type="protein sequence ID" value="WWC58862.1"/>
    <property type="molecule type" value="Genomic_DNA"/>
</dbReference>
<keyword evidence="4" id="KW-1185">Reference proteome</keyword>
<organism evidence="2">
    <name type="scientific">Kwoniella dejecticola CBS 10117</name>
    <dbReference type="NCBI Taxonomy" id="1296121"/>
    <lineage>
        <taxon>Eukaryota</taxon>
        <taxon>Fungi</taxon>
        <taxon>Dikarya</taxon>
        <taxon>Basidiomycota</taxon>
        <taxon>Agaricomycotina</taxon>
        <taxon>Tremellomycetes</taxon>
        <taxon>Tremellales</taxon>
        <taxon>Cryptococcaceae</taxon>
        <taxon>Kwoniella</taxon>
    </lineage>
</organism>
<reference evidence="3" key="3">
    <citation type="submission" date="2024-02" db="EMBL/GenBank/DDBJ databases">
        <title>Comparative genomics of Cryptococcus and Kwoniella reveals pathogenesis evolution and contrasting modes of karyotype evolution via chromosome fusion or intercentromeric recombination.</title>
        <authorList>
            <person name="Coelho M.A."/>
            <person name="David-Palma M."/>
            <person name="Shea T."/>
            <person name="Bowers K."/>
            <person name="McGinley-Smith S."/>
            <person name="Mohammad A.W."/>
            <person name="Gnirke A."/>
            <person name="Yurkov A.M."/>
            <person name="Nowrousian M."/>
            <person name="Sun S."/>
            <person name="Cuomo C.A."/>
            <person name="Heitman J."/>
        </authorList>
    </citation>
    <scope>NUCLEOTIDE SEQUENCE</scope>
    <source>
        <strain evidence="3">CBS 10117</strain>
    </source>
</reference>
<accession>A0A1A6AHN9</accession>
<dbReference type="Proteomes" id="UP000078595">
    <property type="component" value="Chromosome 1"/>
</dbReference>
<feature type="region of interest" description="Disordered" evidence="1">
    <location>
        <begin position="158"/>
        <end position="177"/>
    </location>
</feature>
<dbReference type="RefSeq" id="XP_018267429.1">
    <property type="nucleotide sequence ID" value="XM_018404775.1"/>
</dbReference>
<reference evidence="2" key="1">
    <citation type="submission" date="2013-07" db="EMBL/GenBank/DDBJ databases">
        <title>The Genome Sequence of Cryptococcus dejecticola CBS10117.</title>
        <authorList>
            <consortium name="The Broad Institute Genome Sequencing Platform"/>
            <person name="Cuomo C."/>
            <person name="Litvintseva A."/>
            <person name="Chen Y."/>
            <person name="Heitman J."/>
            <person name="Sun S."/>
            <person name="Springer D."/>
            <person name="Dromer F."/>
            <person name="Young S.K."/>
            <person name="Zeng Q."/>
            <person name="Gargeya S."/>
            <person name="Fitzgerald M."/>
            <person name="Abouelleil A."/>
            <person name="Alvarado L."/>
            <person name="Berlin A.M."/>
            <person name="Chapman S.B."/>
            <person name="Dewar J."/>
            <person name="Goldberg J."/>
            <person name="Griggs A."/>
            <person name="Gujja S."/>
            <person name="Hansen M."/>
            <person name="Howarth C."/>
            <person name="Imamovic A."/>
            <person name="Larimer J."/>
            <person name="McCowan C."/>
            <person name="Murphy C."/>
            <person name="Pearson M."/>
            <person name="Priest M."/>
            <person name="Roberts A."/>
            <person name="Saif S."/>
            <person name="Shea T."/>
            <person name="Sykes S."/>
            <person name="Wortman J."/>
            <person name="Nusbaum C."/>
            <person name="Birren B."/>
        </authorList>
    </citation>
    <scope>NUCLEOTIDE SEQUENCE [LARGE SCALE GENOMIC DNA]</scope>
    <source>
        <strain evidence="2">CBS 10117</strain>
    </source>
</reference>
<evidence type="ECO:0000256" key="1">
    <source>
        <dbReference type="SAM" id="MobiDB-lite"/>
    </source>
</evidence>
<reference evidence="3" key="2">
    <citation type="submission" date="2013-07" db="EMBL/GenBank/DDBJ databases">
        <authorList>
            <consortium name="The Broad Institute Genome Sequencing Platform"/>
            <person name="Cuomo C."/>
            <person name="Litvintseva A."/>
            <person name="Chen Y."/>
            <person name="Heitman J."/>
            <person name="Sun S."/>
            <person name="Springer D."/>
            <person name="Dromer F."/>
            <person name="Young S.K."/>
            <person name="Zeng Q."/>
            <person name="Gargeya S."/>
            <person name="Fitzgerald M."/>
            <person name="Abouelleil A."/>
            <person name="Alvarado L."/>
            <person name="Berlin A.M."/>
            <person name="Chapman S.B."/>
            <person name="Dewar J."/>
            <person name="Goldberg J."/>
            <person name="Griggs A."/>
            <person name="Gujja S."/>
            <person name="Hansen M."/>
            <person name="Howarth C."/>
            <person name="Imamovic A."/>
            <person name="Larimer J."/>
            <person name="McCowan C."/>
            <person name="Murphy C."/>
            <person name="Pearson M."/>
            <person name="Priest M."/>
            <person name="Roberts A."/>
            <person name="Saif S."/>
            <person name="Shea T."/>
            <person name="Sykes S."/>
            <person name="Wortman J."/>
            <person name="Nusbaum C."/>
            <person name="Birren B."/>
        </authorList>
    </citation>
    <scope>NUCLEOTIDE SEQUENCE</scope>
    <source>
        <strain evidence="3">CBS 10117</strain>
    </source>
</reference>
<gene>
    <name evidence="2" type="ORF">I303_01416</name>
    <name evidence="3" type="ORF">I303_101407</name>
</gene>
<evidence type="ECO:0000313" key="3">
    <source>
        <dbReference type="EMBL" id="WWC58862.1"/>
    </source>
</evidence>
<dbReference type="GeneID" id="28965115"/>
<proteinExistence type="predicted"/>
<dbReference type="AlphaFoldDB" id="A0A1A6AHN9"/>